<dbReference type="Pfam" id="PF13557">
    <property type="entry name" value="Phenol_MetA_deg"/>
    <property type="match status" value="1"/>
</dbReference>
<dbReference type="AlphaFoldDB" id="A0A533Q993"/>
<organism evidence="1 2">
    <name type="scientific">Candidatus Jettenia ecosi</name>
    <dbReference type="NCBI Taxonomy" id="2494326"/>
    <lineage>
        <taxon>Bacteria</taxon>
        <taxon>Pseudomonadati</taxon>
        <taxon>Planctomycetota</taxon>
        <taxon>Candidatus Brocadiia</taxon>
        <taxon>Candidatus Brocadiales</taxon>
        <taxon>Candidatus Brocadiaceae</taxon>
        <taxon>Candidatus Jettenia</taxon>
    </lineage>
</organism>
<proteinExistence type="predicted"/>
<sequence>MRIANLRIGYVVSFFMLFLVLLVTYVEANHGPGTGGGATTIPAITLKSGTFSLGLRTELTEFESISDSEFVDKAEKAGTHFDAVDRTFLHTVDIGYGITDDFTIGMSIGWFETNNFREAGFGHGNEHGDFVATHEGGGNGDEVEVLRADPDGITDLWLFGKYRFFRGPQGHYAILGGVKFPTGVDDRKNSAGEKVEPVEQPGSGSYDFLTGLAYSRWLTENWTLDTNIQYILRTEGSRDYEIGDRMDWNLATAYQVIPRNKYPNVAPVGEINVRYLFRDEEDGKKERNSGGTTVFLSPGVRIGITPRCGIGASISFPVFQNLLGEQQETDFKVAAGIGYSF</sequence>
<evidence type="ECO:0000313" key="2">
    <source>
        <dbReference type="Proteomes" id="UP000319783"/>
    </source>
</evidence>
<comment type="caution">
    <text evidence="1">The sequence shown here is derived from an EMBL/GenBank/DDBJ whole genome shotgun (WGS) entry which is preliminary data.</text>
</comment>
<dbReference type="EMBL" id="SULG01000055">
    <property type="protein sequence ID" value="TLD41263.1"/>
    <property type="molecule type" value="Genomic_DNA"/>
</dbReference>
<protein>
    <submittedName>
        <fullName evidence="1">Uncharacterized protein</fullName>
    </submittedName>
</protein>
<reference evidence="1 2" key="1">
    <citation type="submission" date="2019-04" db="EMBL/GenBank/DDBJ databases">
        <title>Genome of a novel bacterium Candidatus Jettenia ecosi reconstructed from metagenome of an anammox bioreactor.</title>
        <authorList>
            <person name="Mardanov A.V."/>
            <person name="Beletsky A.V."/>
            <person name="Ravin N.V."/>
            <person name="Botchkova E.A."/>
            <person name="Litti Y.V."/>
            <person name="Nozhevnikova A.N."/>
        </authorList>
    </citation>
    <scope>NUCLEOTIDE SEQUENCE [LARGE SCALE GENOMIC DNA]</scope>
    <source>
        <strain evidence="1">J2</strain>
    </source>
</reference>
<dbReference type="InterPro" id="IPR025737">
    <property type="entry name" value="FApF"/>
</dbReference>
<dbReference type="Proteomes" id="UP000319783">
    <property type="component" value="Unassembled WGS sequence"/>
</dbReference>
<evidence type="ECO:0000313" key="1">
    <source>
        <dbReference type="EMBL" id="TLD41263.1"/>
    </source>
</evidence>
<accession>A0A533Q993</accession>
<gene>
    <name evidence="1" type="ORF">JETT_2467</name>
</gene>
<name>A0A533Q993_9BACT</name>